<dbReference type="Proteomes" id="UP001155280">
    <property type="component" value="Unassembled WGS sequence"/>
</dbReference>
<feature type="domain" description="Methyltransferase type 11" evidence="4">
    <location>
        <begin position="33"/>
        <end position="129"/>
    </location>
</feature>
<dbReference type="CDD" id="cd02440">
    <property type="entry name" value="AdoMet_MTases"/>
    <property type="match status" value="1"/>
</dbReference>
<evidence type="ECO:0000313" key="5">
    <source>
        <dbReference type="EMBL" id="MCP9199970.1"/>
    </source>
</evidence>
<evidence type="ECO:0000256" key="3">
    <source>
        <dbReference type="ARBA" id="ARBA00022691"/>
    </source>
</evidence>
<dbReference type="Pfam" id="PF08241">
    <property type="entry name" value="Methyltransf_11"/>
    <property type="match status" value="1"/>
</dbReference>
<dbReference type="Gene3D" id="3.40.50.150">
    <property type="entry name" value="Vaccinia Virus protein VP39"/>
    <property type="match status" value="1"/>
</dbReference>
<evidence type="ECO:0000259" key="4">
    <source>
        <dbReference type="Pfam" id="PF08241"/>
    </source>
</evidence>
<organism evidence="5 6">
    <name type="scientific">Christiangramia oceanisediminis</name>
    <dbReference type="NCBI Taxonomy" id="2920386"/>
    <lineage>
        <taxon>Bacteria</taxon>
        <taxon>Pseudomonadati</taxon>
        <taxon>Bacteroidota</taxon>
        <taxon>Flavobacteriia</taxon>
        <taxon>Flavobacteriales</taxon>
        <taxon>Flavobacteriaceae</taxon>
        <taxon>Christiangramia</taxon>
    </lineage>
</organism>
<dbReference type="InterPro" id="IPR013216">
    <property type="entry name" value="Methyltransf_11"/>
</dbReference>
<reference evidence="5" key="1">
    <citation type="submission" date="2022-07" db="EMBL/GenBank/DDBJ databases">
        <title>Gramela sediminis sp. nov., isolated from deep-sea sediment of the Indian Ocean.</title>
        <authorList>
            <person name="Shi H."/>
        </authorList>
    </citation>
    <scope>NUCLEOTIDE SEQUENCE</scope>
    <source>
        <strain evidence="5">GC03-9</strain>
    </source>
</reference>
<proteinExistence type="predicted"/>
<dbReference type="SUPFAM" id="SSF53335">
    <property type="entry name" value="S-adenosyl-L-methionine-dependent methyltransferases"/>
    <property type="match status" value="1"/>
</dbReference>
<keyword evidence="6" id="KW-1185">Reference proteome</keyword>
<evidence type="ECO:0000313" key="6">
    <source>
        <dbReference type="Proteomes" id="UP001155280"/>
    </source>
</evidence>
<evidence type="ECO:0000256" key="1">
    <source>
        <dbReference type="ARBA" id="ARBA00022603"/>
    </source>
</evidence>
<comment type="caution">
    <text evidence="5">The sequence shown here is derived from an EMBL/GenBank/DDBJ whole genome shotgun (WGS) entry which is preliminary data.</text>
</comment>
<dbReference type="PANTHER" id="PTHR43464:SF19">
    <property type="entry name" value="UBIQUINONE BIOSYNTHESIS O-METHYLTRANSFERASE, MITOCHONDRIAL"/>
    <property type="match status" value="1"/>
</dbReference>
<sequence length="195" mass="22376">MELQQTLDIFGNMDIYVIDQILKKRYQHGQNILDAGCGNGRNLKWFYNCRFDFKGVDVDEERLQQAKNLYPESSNSFIRANLTNLPFEKAVFDHILCCAVLHFAEGEAQFLEMFSELERVLKPGGSLLIRTASNIGFEERSIRLKDTISKQSAEFFISRQQIADISKNFGLGLIEPVKTTNVQDERAMTTLVLRK</sequence>
<dbReference type="PANTHER" id="PTHR43464">
    <property type="entry name" value="METHYLTRANSFERASE"/>
    <property type="match status" value="1"/>
</dbReference>
<dbReference type="GO" id="GO:0032259">
    <property type="term" value="P:methylation"/>
    <property type="evidence" value="ECO:0007669"/>
    <property type="project" value="UniProtKB-KW"/>
</dbReference>
<dbReference type="EMBL" id="JANCNS010000002">
    <property type="protein sequence ID" value="MCP9199970.1"/>
    <property type="molecule type" value="Genomic_DNA"/>
</dbReference>
<evidence type="ECO:0000256" key="2">
    <source>
        <dbReference type="ARBA" id="ARBA00022679"/>
    </source>
</evidence>
<dbReference type="RefSeq" id="WP_241551781.1">
    <property type="nucleotide sequence ID" value="NZ_JANCNS010000002.1"/>
</dbReference>
<keyword evidence="2" id="KW-0808">Transferase</keyword>
<protein>
    <submittedName>
        <fullName evidence="5">Class I SAM-dependent methyltransferase</fullName>
    </submittedName>
</protein>
<keyword evidence="1 5" id="KW-0489">Methyltransferase</keyword>
<dbReference type="GO" id="GO:0008757">
    <property type="term" value="F:S-adenosylmethionine-dependent methyltransferase activity"/>
    <property type="evidence" value="ECO:0007669"/>
    <property type="project" value="InterPro"/>
</dbReference>
<dbReference type="AlphaFoldDB" id="A0A9X2I3D7"/>
<accession>A0A9X2I3D7</accession>
<dbReference type="InterPro" id="IPR029063">
    <property type="entry name" value="SAM-dependent_MTases_sf"/>
</dbReference>
<name>A0A9X2I3D7_9FLAO</name>
<keyword evidence="3" id="KW-0949">S-adenosyl-L-methionine</keyword>
<gene>
    <name evidence="5" type="ORF">MKO06_08635</name>
</gene>